<evidence type="ECO:0000256" key="2">
    <source>
        <dbReference type="ARBA" id="ARBA00022679"/>
    </source>
</evidence>
<dbReference type="InterPro" id="IPR036390">
    <property type="entry name" value="WH_DNA-bd_sf"/>
</dbReference>
<comment type="caution">
    <text evidence="7">The sequence shown here is derived from an EMBL/GenBank/DDBJ whole genome shotgun (WGS) entry which is preliminary data.</text>
</comment>
<dbReference type="SUPFAM" id="SSF53335">
    <property type="entry name" value="S-adenosyl-L-methionine-dependent methyltransferases"/>
    <property type="match status" value="1"/>
</dbReference>
<evidence type="ECO:0000256" key="1">
    <source>
        <dbReference type="ARBA" id="ARBA00022603"/>
    </source>
</evidence>
<dbReference type="Pfam" id="PF00891">
    <property type="entry name" value="Methyltransf_2"/>
    <property type="match status" value="1"/>
</dbReference>
<feature type="domain" description="O-methyltransferase dimerisation" evidence="6">
    <location>
        <begin position="21"/>
        <end position="114"/>
    </location>
</feature>
<dbReference type="Gene3D" id="3.40.50.150">
    <property type="entry name" value="Vaccinia Virus protein VP39"/>
    <property type="match status" value="1"/>
</dbReference>
<evidence type="ECO:0000256" key="4">
    <source>
        <dbReference type="PIRSR" id="PIRSR005739-1"/>
    </source>
</evidence>
<dbReference type="SUPFAM" id="SSF46785">
    <property type="entry name" value="Winged helix' DNA-binding domain"/>
    <property type="match status" value="1"/>
</dbReference>
<dbReference type="InterPro" id="IPR029063">
    <property type="entry name" value="SAM-dependent_MTases_sf"/>
</dbReference>
<dbReference type="GO" id="GO:0032259">
    <property type="term" value="P:methylation"/>
    <property type="evidence" value="ECO:0007669"/>
    <property type="project" value="UniProtKB-KW"/>
</dbReference>
<protein>
    <submittedName>
        <fullName evidence="7">Isoliquiritigenin 2'-O-methyltransferase</fullName>
    </submittedName>
</protein>
<dbReference type="EMBL" id="JAAIUW010000008">
    <property type="protein sequence ID" value="KAF7820065.1"/>
    <property type="molecule type" value="Genomic_DNA"/>
</dbReference>
<evidence type="ECO:0000259" key="5">
    <source>
        <dbReference type="Pfam" id="PF00891"/>
    </source>
</evidence>
<accession>A0A834TE33</accession>
<dbReference type="Proteomes" id="UP000634136">
    <property type="component" value="Unassembled WGS sequence"/>
</dbReference>
<keyword evidence="8" id="KW-1185">Reference proteome</keyword>
<dbReference type="InterPro" id="IPR001077">
    <property type="entry name" value="COMT_C"/>
</dbReference>
<keyword evidence="2 7" id="KW-0808">Transferase</keyword>
<gene>
    <name evidence="7" type="ORF">G2W53_025520</name>
</gene>
<evidence type="ECO:0000313" key="7">
    <source>
        <dbReference type="EMBL" id="KAF7820065.1"/>
    </source>
</evidence>
<dbReference type="GO" id="GO:0008171">
    <property type="term" value="F:O-methyltransferase activity"/>
    <property type="evidence" value="ECO:0007669"/>
    <property type="project" value="InterPro"/>
</dbReference>
<dbReference type="AlphaFoldDB" id="A0A834TE33"/>
<dbReference type="OrthoDB" id="1606438at2759"/>
<dbReference type="Pfam" id="PF08100">
    <property type="entry name" value="Dimerisation"/>
    <property type="match status" value="1"/>
</dbReference>
<dbReference type="PROSITE" id="PS51683">
    <property type="entry name" value="SAM_OMT_II"/>
    <property type="match status" value="1"/>
</dbReference>
<organism evidence="7 8">
    <name type="scientific">Senna tora</name>
    <dbReference type="NCBI Taxonomy" id="362788"/>
    <lineage>
        <taxon>Eukaryota</taxon>
        <taxon>Viridiplantae</taxon>
        <taxon>Streptophyta</taxon>
        <taxon>Embryophyta</taxon>
        <taxon>Tracheophyta</taxon>
        <taxon>Spermatophyta</taxon>
        <taxon>Magnoliopsida</taxon>
        <taxon>eudicotyledons</taxon>
        <taxon>Gunneridae</taxon>
        <taxon>Pentapetalae</taxon>
        <taxon>rosids</taxon>
        <taxon>fabids</taxon>
        <taxon>Fabales</taxon>
        <taxon>Fabaceae</taxon>
        <taxon>Caesalpinioideae</taxon>
        <taxon>Cassia clade</taxon>
        <taxon>Senna</taxon>
    </lineage>
</organism>
<evidence type="ECO:0000259" key="6">
    <source>
        <dbReference type="Pfam" id="PF08100"/>
    </source>
</evidence>
<dbReference type="PIRSF" id="PIRSF005739">
    <property type="entry name" value="O-mtase"/>
    <property type="match status" value="1"/>
</dbReference>
<dbReference type="PANTHER" id="PTHR11746">
    <property type="entry name" value="O-METHYLTRANSFERASE"/>
    <property type="match status" value="1"/>
</dbReference>
<sequence>MDSKACPQQEDESCLSAMFLTTNIVYSAVLNAAIDLNLFEIIANKASPPGNAMSAQEIASHLSSQLANKPDRLERMLRLLASYNLLTCSSRANHDDNSVRLAVYGLSPVGKYLVPNESTEGCSLASLHKFVSHKALLEVWMKLKEAIVDPDMDLFKKVHGKTCFEQMGIDAELNHIANKSMGDLCSLEMKRVVELYKGFEGISTLVDVGGGIGQNLKTIISKYPSIKGINLDLPHVIQNAPPIPGIQHVGGDMFASIPKGDAIILKAVCHNWSDEKVIEILKKCHEALPENGKVIIVEFILAESAEATEASKFVSTMDYMMMLMTGGGRERTLKHYHTLGKSSGFSSFHLASLAFSALGVMEFYKQIN</sequence>
<dbReference type="InterPro" id="IPR012967">
    <property type="entry name" value="COMT_dimerisation"/>
</dbReference>
<dbReference type="FunFam" id="1.10.10.10:FF:000357">
    <property type="entry name" value="Caffeic acid 3-O-methyltransferase"/>
    <property type="match status" value="1"/>
</dbReference>
<evidence type="ECO:0000256" key="3">
    <source>
        <dbReference type="ARBA" id="ARBA00022691"/>
    </source>
</evidence>
<dbReference type="GO" id="GO:0046983">
    <property type="term" value="F:protein dimerization activity"/>
    <property type="evidence" value="ECO:0007669"/>
    <property type="project" value="InterPro"/>
</dbReference>
<dbReference type="GO" id="GO:0008757">
    <property type="term" value="F:S-adenosylmethionine-dependent methyltransferase activity"/>
    <property type="evidence" value="ECO:0007669"/>
    <property type="project" value="UniProtKB-ARBA"/>
</dbReference>
<dbReference type="InterPro" id="IPR036388">
    <property type="entry name" value="WH-like_DNA-bd_sf"/>
</dbReference>
<feature type="domain" description="O-methyltransferase C-terminal" evidence="5">
    <location>
        <begin position="140"/>
        <end position="346"/>
    </location>
</feature>
<reference evidence="7" key="1">
    <citation type="submission" date="2020-09" db="EMBL/GenBank/DDBJ databases">
        <title>Genome-Enabled Discovery of Anthraquinone Biosynthesis in Senna tora.</title>
        <authorList>
            <person name="Kang S.-H."/>
            <person name="Pandey R.P."/>
            <person name="Lee C.-M."/>
            <person name="Sim J.-S."/>
            <person name="Jeong J.-T."/>
            <person name="Choi B.-S."/>
            <person name="Jung M."/>
            <person name="Ginzburg D."/>
            <person name="Zhao K."/>
            <person name="Won S.Y."/>
            <person name="Oh T.-J."/>
            <person name="Yu Y."/>
            <person name="Kim N.-H."/>
            <person name="Lee O.R."/>
            <person name="Lee T.-H."/>
            <person name="Bashyal P."/>
            <person name="Kim T.-S."/>
            <person name="Lee W.-H."/>
            <person name="Kawkins C."/>
            <person name="Kim C.-K."/>
            <person name="Kim J.S."/>
            <person name="Ahn B.O."/>
            <person name="Rhee S.Y."/>
            <person name="Sohng J.K."/>
        </authorList>
    </citation>
    <scope>NUCLEOTIDE SEQUENCE</scope>
    <source>
        <tissue evidence="7">Leaf</tissue>
    </source>
</reference>
<feature type="active site" description="Proton acceptor" evidence="4">
    <location>
        <position position="270"/>
    </location>
</feature>
<keyword evidence="3" id="KW-0949">S-adenosyl-L-methionine</keyword>
<dbReference type="FunFam" id="3.40.50.150:FF:000596">
    <property type="entry name" value="Caffeic acid O-methyltransferase"/>
    <property type="match status" value="1"/>
</dbReference>
<evidence type="ECO:0000313" key="8">
    <source>
        <dbReference type="Proteomes" id="UP000634136"/>
    </source>
</evidence>
<name>A0A834TE33_9FABA</name>
<dbReference type="Gene3D" id="1.10.10.10">
    <property type="entry name" value="Winged helix-like DNA-binding domain superfamily/Winged helix DNA-binding domain"/>
    <property type="match status" value="1"/>
</dbReference>
<proteinExistence type="predicted"/>
<keyword evidence="1 7" id="KW-0489">Methyltransferase</keyword>
<dbReference type="InterPro" id="IPR016461">
    <property type="entry name" value="COMT-like"/>
</dbReference>